<keyword evidence="1" id="KW-0812">Transmembrane</keyword>
<name>A0ABV1AMK2_9FIRM</name>
<sequence>MSDLYSEFLVKKEPTSKDAITKYGLIGLTVLAAVAGLLFNFLFLLAAVVLGIACYFIVPKTDLEYEYLFVNGEMDIDMVMAKSKRKKAKTVNIKEADLVAPLDSHRLDYYNSNSKMKTLDYSSGNPSHKRFAIITRDKGENCKIIIEPDETMQQAIKNSAPSKVFLD</sequence>
<keyword evidence="3" id="KW-1185">Reference proteome</keyword>
<protein>
    <submittedName>
        <fullName evidence="2">DUF6106 family protein</fullName>
    </submittedName>
</protein>
<evidence type="ECO:0000256" key="1">
    <source>
        <dbReference type="SAM" id="Phobius"/>
    </source>
</evidence>
<keyword evidence="1" id="KW-0472">Membrane</keyword>
<proteinExistence type="predicted"/>
<evidence type="ECO:0000313" key="3">
    <source>
        <dbReference type="Proteomes" id="UP001446032"/>
    </source>
</evidence>
<dbReference type="EMBL" id="JBBMEI010000052">
    <property type="protein sequence ID" value="MEQ2359419.1"/>
    <property type="molecule type" value="Genomic_DNA"/>
</dbReference>
<evidence type="ECO:0000313" key="2">
    <source>
        <dbReference type="EMBL" id="MEQ2359419.1"/>
    </source>
</evidence>
<dbReference type="Proteomes" id="UP001446032">
    <property type="component" value="Unassembled WGS sequence"/>
</dbReference>
<accession>A0ABV1AMK2</accession>
<feature type="transmembrane region" description="Helical" evidence="1">
    <location>
        <begin position="25"/>
        <end position="58"/>
    </location>
</feature>
<reference evidence="2 3" key="1">
    <citation type="submission" date="2024-03" db="EMBL/GenBank/DDBJ databases">
        <title>Human intestinal bacterial collection.</title>
        <authorList>
            <person name="Pauvert C."/>
            <person name="Hitch T.C.A."/>
            <person name="Clavel T."/>
        </authorList>
    </citation>
    <scope>NUCLEOTIDE SEQUENCE [LARGE SCALE GENOMIC DNA]</scope>
    <source>
        <strain evidence="2 3">CLA-AA-H95</strain>
    </source>
</reference>
<dbReference type="RefSeq" id="WP_118698715.1">
    <property type="nucleotide sequence ID" value="NZ_JBBMEI010000052.1"/>
</dbReference>
<gene>
    <name evidence="2" type="ORF">WMO75_14005</name>
</gene>
<keyword evidence="1" id="KW-1133">Transmembrane helix</keyword>
<dbReference type="Pfam" id="PF19601">
    <property type="entry name" value="DUF6106"/>
    <property type="match status" value="1"/>
</dbReference>
<organism evidence="2 3">
    <name type="scientific">Blautia intestinihominis</name>
    <dbReference type="NCBI Taxonomy" id="3133152"/>
    <lineage>
        <taxon>Bacteria</taxon>
        <taxon>Bacillati</taxon>
        <taxon>Bacillota</taxon>
        <taxon>Clostridia</taxon>
        <taxon>Lachnospirales</taxon>
        <taxon>Lachnospiraceae</taxon>
        <taxon>Blautia</taxon>
    </lineage>
</organism>
<dbReference type="InterPro" id="IPR046088">
    <property type="entry name" value="DUF6106"/>
</dbReference>
<comment type="caution">
    <text evidence="2">The sequence shown here is derived from an EMBL/GenBank/DDBJ whole genome shotgun (WGS) entry which is preliminary data.</text>
</comment>